<reference evidence="1" key="1">
    <citation type="submission" date="2020-07" db="EMBL/GenBank/DDBJ databases">
        <title>Multicomponent nature underlies the extraordinary mechanical properties of spider dragline silk.</title>
        <authorList>
            <person name="Kono N."/>
            <person name="Nakamura H."/>
            <person name="Mori M."/>
            <person name="Yoshida Y."/>
            <person name="Ohtoshi R."/>
            <person name="Malay A.D."/>
            <person name="Moran D.A.P."/>
            <person name="Tomita M."/>
            <person name="Numata K."/>
            <person name="Arakawa K."/>
        </authorList>
    </citation>
    <scope>NUCLEOTIDE SEQUENCE</scope>
</reference>
<dbReference type="EMBL" id="BMAO01012412">
    <property type="protein sequence ID" value="GFQ81254.1"/>
    <property type="molecule type" value="Genomic_DNA"/>
</dbReference>
<keyword evidence="2" id="KW-1185">Reference proteome</keyword>
<organism evidence="1 2">
    <name type="scientific">Trichonephila clavata</name>
    <name type="common">Joro spider</name>
    <name type="synonym">Nephila clavata</name>
    <dbReference type="NCBI Taxonomy" id="2740835"/>
    <lineage>
        <taxon>Eukaryota</taxon>
        <taxon>Metazoa</taxon>
        <taxon>Ecdysozoa</taxon>
        <taxon>Arthropoda</taxon>
        <taxon>Chelicerata</taxon>
        <taxon>Arachnida</taxon>
        <taxon>Araneae</taxon>
        <taxon>Araneomorphae</taxon>
        <taxon>Entelegynae</taxon>
        <taxon>Araneoidea</taxon>
        <taxon>Nephilidae</taxon>
        <taxon>Trichonephila</taxon>
    </lineage>
</organism>
<evidence type="ECO:0000313" key="2">
    <source>
        <dbReference type="Proteomes" id="UP000887116"/>
    </source>
</evidence>
<dbReference type="Proteomes" id="UP000887116">
    <property type="component" value="Unassembled WGS sequence"/>
</dbReference>
<proteinExistence type="predicted"/>
<protein>
    <submittedName>
        <fullName evidence="1">Uncharacterized protein</fullName>
    </submittedName>
</protein>
<comment type="caution">
    <text evidence="1">The sequence shown here is derived from an EMBL/GenBank/DDBJ whole genome shotgun (WGS) entry which is preliminary data.</text>
</comment>
<gene>
    <name evidence="1" type="ORF">TNCT_509251</name>
</gene>
<accession>A0A8X6FKE1</accession>
<evidence type="ECO:0000313" key="1">
    <source>
        <dbReference type="EMBL" id="GFQ81254.1"/>
    </source>
</evidence>
<dbReference type="AlphaFoldDB" id="A0A8X6FKE1"/>
<sequence>MKSIEDSRRYIVSELTPCPVKDCLHNLTAKTLRIRLATGSDSKLAVPNLESIKTQLKTNIPLNYLIKRQRKTLDRSPQFQ</sequence>
<name>A0A8X6FKE1_TRICU</name>